<reference evidence="7 8" key="1">
    <citation type="submission" date="2023-11" db="EMBL/GenBank/DDBJ databases">
        <title>An acidophilic fungus is an integral part of prey digestion in a carnivorous sundew plant.</title>
        <authorList>
            <person name="Tsai I.J."/>
        </authorList>
    </citation>
    <scope>NUCLEOTIDE SEQUENCE [LARGE SCALE GENOMIC DNA]</scope>
    <source>
        <strain evidence="7">169a</strain>
    </source>
</reference>
<sequence length="292" mass="33760">MRPHFGILLGYFFCAAHHVVSSPLMKRDADFNDVKTRLKSSNQKVDASKPNKYFHESAFHYHYDGRFADKAPSDGMRQVHLRALIQTYLATMNDIGIETFLMHGTLLGWWWNRKIMPWDSDIDVMVSEKSIHHMAAYYNMTVHHHRIPESGVSRDYLLEVNPHYTNSDWDADNKIDARWIDTDSGLFIDITTLRRNTTAEELGIHGAMSVKDKHHYNYDDIFPLRITDFEGSPAKIPYAYSEILVEEYGQNALTDSYFESHRFDSSIKQWVPKPLPGHAGGARFRESFAQGD</sequence>
<dbReference type="InterPro" id="IPR007074">
    <property type="entry name" value="LicD/FKTN/FKRP_NTP_transf"/>
</dbReference>
<proteinExistence type="predicted"/>
<feature type="domain" description="LicD/FKTN/FKRP nucleotidyltransferase" evidence="6">
    <location>
        <begin position="95"/>
        <end position="195"/>
    </location>
</feature>
<dbReference type="Pfam" id="PF04991">
    <property type="entry name" value="LicD"/>
    <property type="match status" value="2"/>
</dbReference>
<comment type="subcellular location">
    <subcellularLocation>
        <location evidence="1">Membrane</location>
        <topology evidence="1">Single-pass membrane protein</topology>
    </subcellularLocation>
</comment>
<dbReference type="PANTHER" id="PTHR15407:SF32">
    <property type="entry name" value="PROTEIN (MNN4), PUTATIVE (AFU_ORTHOLOGUE AFUA_1G03790)-RELATED"/>
    <property type="match status" value="1"/>
</dbReference>
<organism evidence="7 8">
    <name type="scientific">Acrodontium crateriforme</name>
    <dbReference type="NCBI Taxonomy" id="150365"/>
    <lineage>
        <taxon>Eukaryota</taxon>
        <taxon>Fungi</taxon>
        <taxon>Dikarya</taxon>
        <taxon>Ascomycota</taxon>
        <taxon>Pezizomycotina</taxon>
        <taxon>Dothideomycetes</taxon>
        <taxon>Dothideomycetidae</taxon>
        <taxon>Mycosphaerellales</taxon>
        <taxon>Teratosphaeriaceae</taxon>
        <taxon>Acrodontium</taxon>
    </lineage>
</organism>
<evidence type="ECO:0000259" key="6">
    <source>
        <dbReference type="Pfam" id="PF04991"/>
    </source>
</evidence>
<dbReference type="Proteomes" id="UP001303373">
    <property type="component" value="Chromosome 6"/>
</dbReference>
<feature type="signal peptide" evidence="5">
    <location>
        <begin position="1"/>
        <end position="21"/>
    </location>
</feature>
<dbReference type="InterPro" id="IPR009644">
    <property type="entry name" value="FKTN/MNN4/W02B3.4-1"/>
</dbReference>
<protein>
    <recommendedName>
        <fullName evidence="6">LicD/FKTN/FKRP nucleotidyltransferase domain-containing protein</fullName>
    </recommendedName>
</protein>
<dbReference type="AlphaFoldDB" id="A0AAQ3M685"/>
<gene>
    <name evidence="7" type="ORF">R9X50_00450700</name>
</gene>
<dbReference type="GO" id="GO:0009100">
    <property type="term" value="P:glycoprotein metabolic process"/>
    <property type="evidence" value="ECO:0007669"/>
    <property type="project" value="UniProtKB-ARBA"/>
</dbReference>
<dbReference type="EMBL" id="CP138585">
    <property type="protein sequence ID" value="WPH01657.1"/>
    <property type="molecule type" value="Genomic_DNA"/>
</dbReference>
<keyword evidence="2" id="KW-0812">Transmembrane</keyword>
<keyword evidence="5" id="KW-0732">Signal</keyword>
<evidence type="ECO:0000256" key="3">
    <source>
        <dbReference type="ARBA" id="ARBA00022989"/>
    </source>
</evidence>
<evidence type="ECO:0000256" key="4">
    <source>
        <dbReference type="ARBA" id="ARBA00023136"/>
    </source>
</evidence>
<name>A0AAQ3M685_9PEZI</name>
<keyword evidence="8" id="KW-1185">Reference proteome</keyword>
<dbReference type="PANTHER" id="PTHR15407">
    <property type="entry name" value="FUKUTIN-RELATED"/>
    <property type="match status" value="1"/>
</dbReference>
<keyword evidence="3" id="KW-1133">Transmembrane helix</keyword>
<evidence type="ECO:0000256" key="1">
    <source>
        <dbReference type="ARBA" id="ARBA00004167"/>
    </source>
</evidence>
<evidence type="ECO:0000256" key="2">
    <source>
        <dbReference type="ARBA" id="ARBA00022692"/>
    </source>
</evidence>
<keyword evidence="4" id="KW-0472">Membrane</keyword>
<dbReference type="GO" id="GO:0016020">
    <property type="term" value="C:membrane"/>
    <property type="evidence" value="ECO:0007669"/>
    <property type="project" value="UniProtKB-SubCell"/>
</dbReference>
<feature type="domain" description="LicD/FKTN/FKRP nucleotidyltransferase" evidence="6">
    <location>
        <begin position="198"/>
        <end position="249"/>
    </location>
</feature>
<feature type="chain" id="PRO_5042897363" description="LicD/FKTN/FKRP nucleotidyltransferase domain-containing protein" evidence="5">
    <location>
        <begin position="22"/>
        <end position="292"/>
    </location>
</feature>
<evidence type="ECO:0000313" key="8">
    <source>
        <dbReference type="Proteomes" id="UP001303373"/>
    </source>
</evidence>
<evidence type="ECO:0000313" key="7">
    <source>
        <dbReference type="EMBL" id="WPH01657.1"/>
    </source>
</evidence>
<evidence type="ECO:0000256" key="5">
    <source>
        <dbReference type="SAM" id="SignalP"/>
    </source>
</evidence>
<accession>A0AAQ3M685</accession>